<accession>A0A6A6JYL1</accession>
<evidence type="ECO:0000259" key="2">
    <source>
        <dbReference type="PROSITE" id="PS51038"/>
    </source>
</evidence>
<proteinExistence type="predicted"/>
<dbReference type="GO" id="GO:0003682">
    <property type="term" value="F:chromatin binding"/>
    <property type="evidence" value="ECO:0007669"/>
    <property type="project" value="InterPro"/>
</dbReference>
<dbReference type="CDD" id="cd04370">
    <property type="entry name" value="BAH"/>
    <property type="match status" value="1"/>
</dbReference>
<protein>
    <recommendedName>
        <fullName evidence="2">BAH domain-containing protein</fullName>
    </recommendedName>
</protein>
<organism evidence="3 4">
    <name type="scientific">Westerdykella ornata</name>
    <dbReference type="NCBI Taxonomy" id="318751"/>
    <lineage>
        <taxon>Eukaryota</taxon>
        <taxon>Fungi</taxon>
        <taxon>Dikarya</taxon>
        <taxon>Ascomycota</taxon>
        <taxon>Pezizomycotina</taxon>
        <taxon>Dothideomycetes</taxon>
        <taxon>Pleosporomycetidae</taxon>
        <taxon>Pleosporales</taxon>
        <taxon>Sporormiaceae</taxon>
        <taxon>Westerdykella</taxon>
    </lineage>
</organism>
<feature type="compositionally biased region" description="Polar residues" evidence="1">
    <location>
        <begin position="89"/>
        <end position="101"/>
    </location>
</feature>
<feature type="region of interest" description="Disordered" evidence="1">
    <location>
        <begin position="1"/>
        <end position="35"/>
    </location>
</feature>
<feature type="domain" description="BAH" evidence="2">
    <location>
        <begin position="142"/>
        <end position="262"/>
    </location>
</feature>
<dbReference type="SUPFAM" id="SSF57903">
    <property type="entry name" value="FYVE/PHD zinc finger"/>
    <property type="match status" value="1"/>
</dbReference>
<sequence>MARLSAPSTASASQPAPPTPAPSSSGKLKRKRSRKSLDAADARFWAEAERSKELRNGFRITYLSKSPEGQPHAVKKKRRLIDTLRGDNGDNTEANPLKSQPNPFPEADLGDVYYNVEPKSYWEATQLKGLRRCILVDEDDEEEFSIGTYVHIRPGNDAARNAAIDTWIGKVLEIRAGDASHVYVRIYWMYRPEDLPGGRKPYHGTNELIASNDMAVIEAQTIECSVDVYHWEDNANNNFDPEKELYWRQTLDVTDGKKRLSQLDTYCIDHTPANPEIPLLHCEGCNTWLHSSCLEKNAVRIACQNANMPYSSPKKRKRRGRPARPAFAAQFSISKGRPSITIVDQRRGKEKVVRNMLVVCLSCGERIERVSSSQPALLNKESGGEGTNGEKAGKAVETGPQDEGVEEQKEESEEDEALGEQDQAASTATPKVNGTKRDRQSSENTTPTSAPESTERCVDTWDTPARLIRSVSRLFRARSTEPE</sequence>
<dbReference type="EMBL" id="ML986484">
    <property type="protein sequence ID" value="KAF2281295.1"/>
    <property type="molecule type" value="Genomic_DNA"/>
</dbReference>
<reference evidence="3" key="1">
    <citation type="journal article" date="2020" name="Stud. Mycol.">
        <title>101 Dothideomycetes genomes: a test case for predicting lifestyles and emergence of pathogens.</title>
        <authorList>
            <person name="Haridas S."/>
            <person name="Albert R."/>
            <person name="Binder M."/>
            <person name="Bloem J."/>
            <person name="Labutti K."/>
            <person name="Salamov A."/>
            <person name="Andreopoulos B."/>
            <person name="Baker S."/>
            <person name="Barry K."/>
            <person name="Bills G."/>
            <person name="Bluhm B."/>
            <person name="Cannon C."/>
            <person name="Castanera R."/>
            <person name="Culley D."/>
            <person name="Daum C."/>
            <person name="Ezra D."/>
            <person name="Gonzalez J."/>
            <person name="Henrissat B."/>
            <person name="Kuo A."/>
            <person name="Liang C."/>
            <person name="Lipzen A."/>
            <person name="Lutzoni F."/>
            <person name="Magnuson J."/>
            <person name="Mondo S."/>
            <person name="Nolan M."/>
            <person name="Ohm R."/>
            <person name="Pangilinan J."/>
            <person name="Park H.-J."/>
            <person name="Ramirez L."/>
            <person name="Alfaro M."/>
            <person name="Sun H."/>
            <person name="Tritt A."/>
            <person name="Yoshinaga Y."/>
            <person name="Zwiers L.-H."/>
            <person name="Turgeon B."/>
            <person name="Goodwin S."/>
            <person name="Spatafora J."/>
            <person name="Crous P."/>
            <person name="Grigoriev I."/>
        </authorList>
    </citation>
    <scope>NUCLEOTIDE SEQUENCE</scope>
    <source>
        <strain evidence="3">CBS 379.55</strain>
    </source>
</reference>
<dbReference type="Gene3D" id="2.30.30.490">
    <property type="match status" value="1"/>
</dbReference>
<name>A0A6A6JYL1_WESOR</name>
<keyword evidence="4" id="KW-1185">Reference proteome</keyword>
<evidence type="ECO:0000313" key="4">
    <source>
        <dbReference type="Proteomes" id="UP000800097"/>
    </source>
</evidence>
<dbReference type="PROSITE" id="PS51038">
    <property type="entry name" value="BAH"/>
    <property type="match status" value="1"/>
</dbReference>
<dbReference type="SMART" id="SM00439">
    <property type="entry name" value="BAH"/>
    <property type="match status" value="1"/>
</dbReference>
<feature type="region of interest" description="Disordered" evidence="1">
    <location>
        <begin position="371"/>
        <end position="462"/>
    </location>
</feature>
<feature type="compositionally biased region" description="Low complexity" evidence="1">
    <location>
        <begin position="1"/>
        <end position="14"/>
    </location>
</feature>
<feature type="region of interest" description="Disordered" evidence="1">
    <location>
        <begin position="83"/>
        <end position="105"/>
    </location>
</feature>
<dbReference type="GeneID" id="54553725"/>
<dbReference type="RefSeq" id="XP_033658832.1">
    <property type="nucleotide sequence ID" value="XM_033800550.1"/>
</dbReference>
<feature type="compositionally biased region" description="Acidic residues" evidence="1">
    <location>
        <begin position="403"/>
        <end position="419"/>
    </location>
</feature>
<dbReference type="AlphaFoldDB" id="A0A6A6JYL1"/>
<gene>
    <name evidence="3" type="ORF">EI97DRAFT_454500</name>
</gene>
<dbReference type="InterPro" id="IPR011011">
    <property type="entry name" value="Znf_FYVE_PHD"/>
</dbReference>
<dbReference type="InterPro" id="IPR043151">
    <property type="entry name" value="BAH_sf"/>
</dbReference>
<feature type="compositionally biased region" description="Polar residues" evidence="1">
    <location>
        <begin position="423"/>
        <end position="432"/>
    </location>
</feature>
<evidence type="ECO:0000256" key="1">
    <source>
        <dbReference type="SAM" id="MobiDB-lite"/>
    </source>
</evidence>
<feature type="compositionally biased region" description="Polar residues" evidence="1">
    <location>
        <begin position="442"/>
        <end position="452"/>
    </location>
</feature>
<dbReference type="Proteomes" id="UP000800097">
    <property type="component" value="Unassembled WGS sequence"/>
</dbReference>
<evidence type="ECO:0000313" key="3">
    <source>
        <dbReference type="EMBL" id="KAF2281295.1"/>
    </source>
</evidence>
<dbReference type="InterPro" id="IPR001025">
    <property type="entry name" value="BAH_dom"/>
</dbReference>
<dbReference type="OrthoDB" id="10259622at2759"/>
<dbReference type="PANTHER" id="PTHR46364">
    <property type="entry name" value="OS08G0421900 PROTEIN"/>
    <property type="match status" value="1"/>
</dbReference>